<sequence>MKTTKFHQSPYEQDIRKITINPNKVEKMLKESKEELKRYMEYESVRKSDLGISVEIFLNDHYYDDNYHKTYTAQQCVGFCLQNFVEK</sequence>
<protein>
    <submittedName>
        <fullName evidence="1">Uncharacterized protein</fullName>
    </submittedName>
</protein>
<gene>
    <name evidence="1" type="ORF">LCGC14_0853950</name>
</gene>
<name>A0A0F9RTZ6_9ZZZZ</name>
<comment type="caution">
    <text evidence="1">The sequence shown here is derived from an EMBL/GenBank/DDBJ whole genome shotgun (WGS) entry which is preliminary data.</text>
</comment>
<proteinExistence type="predicted"/>
<dbReference type="AlphaFoldDB" id="A0A0F9RTZ6"/>
<dbReference type="EMBL" id="LAZR01002560">
    <property type="protein sequence ID" value="KKN28466.1"/>
    <property type="molecule type" value="Genomic_DNA"/>
</dbReference>
<accession>A0A0F9RTZ6</accession>
<reference evidence="1" key="1">
    <citation type="journal article" date="2015" name="Nature">
        <title>Complex archaea that bridge the gap between prokaryotes and eukaryotes.</title>
        <authorList>
            <person name="Spang A."/>
            <person name="Saw J.H."/>
            <person name="Jorgensen S.L."/>
            <person name="Zaremba-Niedzwiedzka K."/>
            <person name="Martijn J."/>
            <person name="Lind A.E."/>
            <person name="van Eijk R."/>
            <person name="Schleper C."/>
            <person name="Guy L."/>
            <person name="Ettema T.J."/>
        </authorList>
    </citation>
    <scope>NUCLEOTIDE SEQUENCE</scope>
</reference>
<organism evidence="1">
    <name type="scientific">marine sediment metagenome</name>
    <dbReference type="NCBI Taxonomy" id="412755"/>
    <lineage>
        <taxon>unclassified sequences</taxon>
        <taxon>metagenomes</taxon>
        <taxon>ecological metagenomes</taxon>
    </lineage>
</organism>
<evidence type="ECO:0000313" key="1">
    <source>
        <dbReference type="EMBL" id="KKN28466.1"/>
    </source>
</evidence>